<organism evidence="1 2">
    <name type="scientific">Dreissena polymorpha</name>
    <name type="common">Zebra mussel</name>
    <name type="synonym">Mytilus polymorpha</name>
    <dbReference type="NCBI Taxonomy" id="45954"/>
    <lineage>
        <taxon>Eukaryota</taxon>
        <taxon>Metazoa</taxon>
        <taxon>Spiralia</taxon>
        <taxon>Lophotrochozoa</taxon>
        <taxon>Mollusca</taxon>
        <taxon>Bivalvia</taxon>
        <taxon>Autobranchia</taxon>
        <taxon>Heteroconchia</taxon>
        <taxon>Euheterodonta</taxon>
        <taxon>Imparidentia</taxon>
        <taxon>Neoheterodontei</taxon>
        <taxon>Myida</taxon>
        <taxon>Dreissenoidea</taxon>
        <taxon>Dreissenidae</taxon>
        <taxon>Dreissena</taxon>
    </lineage>
</organism>
<proteinExistence type="predicted"/>
<evidence type="ECO:0000313" key="1">
    <source>
        <dbReference type="EMBL" id="KAH3840588.1"/>
    </source>
</evidence>
<keyword evidence="2" id="KW-1185">Reference proteome</keyword>
<name>A0A9D4KJA5_DREPO</name>
<dbReference type="AlphaFoldDB" id="A0A9D4KJA5"/>
<dbReference type="EMBL" id="JAIWYP010000004">
    <property type="protein sequence ID" value="KAH3840588.1"/>
    <property type="molecule type" value="Genomic_DNA"/>
</dbReference>
<reference evidence="1" key="1">
    <citation type="journal article" date="2019" name="bioRxiv">
        <title>The Genome of the Zebra Mussel, Dreissena polymorpha: A Resource for Invasive Species Research.</title>
        <authorList>
            <person name="McCartney M.A."/>
            <person name="Auch B."/>
            <person name="Kono T."/>
            <person name="Mallez S."/>
            <person name="Zhang Y."/>
            <person name="Obille A."/>
            <person name="Becker A."/>
            <person name="Abrahante J.E."/>
            <person name="Garbe J."/>
            <person name="Badalamenti J.P."/>
            <person name="Herman A."/>
            <person name="Mangelson H."/>
            <person name="Liachko I."/>
            <person name="Sullivan S."/>
            <person name="Sone E.D."/>
            <person name="Koren S."/>
            <person name="Silverstein K.A.T."/>
            <person name="Beckman K.B."/>
            <person name="Gohl D.M."/>
        </authorList>
    </citation>
    <scope>NUCLEOTIDE SEQUENCE</scope>
    <source>
        <strain evidence="1">Duluth1</strain>
        <tissue evidence="1">Whole animal</tissue>
    </source>
</reference>
<comment type="caution">
    <text evidence="1">The sequence shown here is derived from an EMBL/GenBank/DDBJ whole genome shotgun (WGS) entry which is preliminary data.</text>
</comment>
<dbReference type="Proteomes" id="UP000828390">
    <property type="component" value="Unassembled WGS sequence"/>
</dbReference>
<accession>A0A9D4KJA5</accession>
<protein>
    <submittedName>
        <fullName evidence="1">Uncharacterized protein</fullName>
    </submittedName>
</protein>
<gene>
    <name evidence="1" type="ORF">DPMN_114040</name>
</gene>
<sequence>MASSCPAKGQLCRKCRKWNHFASVCRSVKRSSRQKKNVHVIDSDDSDSSDENGFNIASVTIQKDEVFANI</sequence>
<evidence type="ECO:0000313" key="2">
    <source>
        <dbReference type="Proteomes" id="UP000828390"/>
    </source>
</evidence>
<reference evidence="1" key="2">
    <citation type="submission" date="2020-11" db="EMBL/GenBank/DDBJ databases">
        <authorList>
            <person name="McCartney M.A."/>
            <person name="Auch B."/>
            <person name="Kono T."/>
            <person name="Mallez S."/>
            <person name="Becker A."/>
            <person name="Gohl D.M."/>
            <person name="Silverstein K.A.T."/>
            <person name="Koren S."/>
            <person name="Bechman K.B."/>
            <person name="Herman A."/>
            <person name="Abrahante J.E."/>
            <person name="Garbe J."/>
        </authorList>
    </citation>
    <scope>NUCLEOTIDE SEQUENCE</scope>
    <source>
        <strain evidence="1">Duluth1</strain>
        <tissue evidence="1">Whole animal</tissue>
    </source>
</reference>